<feature type="domain" description="Glucose/Sorbosone dehydrogenase" evidence="2">
    <location>
        <begin position="220"/>
        <end position="287"/>
    </location>
</feature>
<keyword evidence="4" id="KW-1185">Reference proteome</keyword>
<dbReference type="PANTHER" id="PTHR19328">
    <property type="entry name" value="HEDGEHOG-INTERACTING PROTEIN"/>
    <property type="match status" value="1"/>
</dbReference>
<dbReference type="EMBL" id="CP003261">
    <property type="protein sequence ID" value="AGK98100.1"/>
    <property type="molecule type" value="Genomic_DNA"/>
</dbReference>
<dbReference type="SUPFAM" id="SSF50952">
    <property type="entry name" value="Soluble quinoprotein glucose dehydrogenase"/>
    <property type="match status" value="1"/>
</dbReference>
<dbReference type="InterPro" id="IPR011042">
    <property type="entry name" value="6-blade_b-propeller_TolB-like"/>
</dbReference>
<dbReference type="Proteomes" id="UP000013523">
    <property type="component" value="Chromosome"/>
</dbReference>
<organism evidence="3 4">
    <name type="scientific">Clostridium pasteurianum BC1</name>
    <dbReference type="NCBI Taxonomy" id="86416"/>
    <lineage>
        <taxon>Bacteria</taxon>
        <taxon>Bacillati</taxon>
        <taxon>Bacillota</taxon>
        <taxon>Clostridia</taxon>
        <taxon>Eubacteriales</taxon>
        <taxon>Clostridiaceae</taxon>
        <taxon>Clostridium</taxon>
    </lineage>
</organism>
<protein>
    <recommendedName>
        <fullName evidence="2">Glucose/Sorbosone dehydrogenase domain-containing protein</fullName>
    </recommendedName>
</protein>
<dbReference type="AlphaFoldDB" id="R4KER2"/>
<reference evidence="3 4" key="1">
    <citation type="submission" date="2012-01" db="EMBL/GenBank/DDBJ databases">
        <title>Complete sequence of chromosome of Clostridium pasteurianum BC1.</title>
        <authorList>
            <consortium name="US DOE Joint Genome Institute"/>
            <person name="Lucas S."/>
            <person name="Han J."/>
            <person name="Lapidus A."/>
            <person name="Cheng J.-F."/>
            <person name="Goodwin L."/>
            <person name="Pitluck S."/>
            <person name="Peters L."/>
            <person name="Mikhailova N."/>
            <person name="Teshima H."/>
            <person name="Detter J.C."/>
            <person name="Han C."/>
            <person name="Tapia R."/>
            <person name="Land M."/>
            <person name="Hauser L."/>
            <person name="Kyrpides N."/>
            <person name="Ivanova N."/>
            <person name="Pagani I."/>
            <person name="Dunn J."/>
            <person name="Taghavi S."/>
            <person name="Francis A."/>
            <person name="van der Lelie D."/>
            <person name="Woyke T."/>
        </authorList>
    </citation>
    <scope>NUCLEOTIDE SEQUENCE [LARGE SCALE GENOMIC DNA]</scope>
    <source>
        <strain evidence="3 4">BC1</strain>
    </source>
</reference>
<keyword evidence="1" id="KW-0472">Membrane</keyword>
<evidence type="ECO:0000256" key="1">
    <source>
        <dbReference type="SAM" id="Phobius"/>
    </source>
</evidence>
<dbReference type="Gene3D" id="2.120.10.30">
    <property type="entry name" value="TolB, C-terminal domain"/>
    <property type="match status" value="1"/>
</dbReference>
<dbReference type="RefSeq" id="WP_015616386.1">
    <property type="nucleotide sequence ID" value="NC_021182.1"/>
</dbReference>
<feature type="transmembrane region" description="Helical" evidence="1">
    <location>
        <begin position="410"/>
        <end position="430"/>
    </location>
</feature>
<evidence type="ECO:0000313" key="3">
    <source>
        <dbReference type="EMBL" id="AGK98100.1"/>
    </source>
</evidence>
<dbReference type="InterPro" id="IPR012938">
    <property type="entry name" value="Glc/Sorbosone_DH"/>
</dbReference>
<dbReference type="STRING" id="86416.Clopa_3297"/>
<sequence length="439" mass="49120">MKKILGAIVIVIVMIFSVSVLANKFYKSYKINISEEGKEAVLKFKGLISAKDVAEDNNGNFYIAFSNRIQFVNSSGKSYNIFKDNNLNIDNIEYYGGKIYYTSKNDIYCYDLQNRKQEELINDLPNFGDYKDIEIKIYNGYLYASIGAATNSGVVGSDNTWVKDNPFYHDITPKSITLKGQNFGNNKTGAFEPSNTNSFKGQIVPEHFPGNASVIIYNFKTKASETYAYGIRNISGMDFNSEGKLIADVGGMEDRGFRPIKGDSDYIYSIEKGKWYGWPDYSGGDPVDSPKFKGLNNTRVDFILDKHPTTNPPAPLYQHKSLSSLGALAVDSKGLLNEKDDIYFYDSKDNSIYFINKKNICTKLMDFSKNSHVSSMKFTNSGLIVLDSKEGYLISVANKGAIERKILHSYIIYVLIAVVLIGIIGVLLMGKVNKSSKKK</sequence>
<gene>
    <name evidence="3" type="ORF">Clopa_3297</name>
</gene>
<dbReference type="KEGG" id="cpas:Clopa_3297"/>
<name>R4KER2_CLOPA</name>
<dbReference type="Pfam" id="PF07995">
    <property type="entry name" value="GSDH"/>
    <property type="match status" value="1"/>
</dbReference>
<accession>R4KER2</accession>
<dbReference type="HOGENOM" id="CLU_030947_1_0_9"/>
<dbReference type="PANTHER" id="PTHR19328:SF53">
    <property type="entry name" value="MEMBRANE PROTEIN"/>
    <property type="match status" value="1"/>
</dbReference>
<dbReference type="OrthoDB" id="9770043at2"/>
<evidence type="ECO:0000313" key="4">
    <source>
        <dbReference type="Proteomes" id="UP000013523"/>
    </source>
</evidence>
<keyword evidence="1" id="KW-0812">Transmembrane</keyword>
<dbReference type="PATRIC" id="fig|86416.3.peg.3285"/>
<dbReference type="eggNOG" id="COG2133">
    <property type="taxonomic scope" value="Bacteria"/>
</dbReference>
<evidence type="ECO:0000259" key="2">
    <source>
        <dbReference type="Pfam" id="PF07995"/>
    </source>
</evidence>
<keyword evidence="1" id="KW-1133">Transmembrane helix</keyword>
<dbReference type="InterPro" id="IPR011041">
    <property type="entry name" value="Quinoprot_gluc/sorb_DH_b-prop"/>
</dbReference>
<proteinExistence type="predicted"/>